<dbReference type="AlphaFoldDB" id="A0A5C2S8J1"/>
<proteinExistence type="predicted"/>
<evidence type="ECO:0000313" key="2">
    <source>
        <dbReference type="EMBL" id="RPD59469.1"/>
    </source>
</evidence>
<keyword evidence="3" id="KW-1185">Reference proteome</keyword>
<dbReference type="STRING" id="1328759.A0A5C2S8J1"/>
<reference evidence="2" key="1">
    <citation type="journal article" date="2018" name="Genome Biol. Evol.">
        <title>Genomics and development of Lentinus tigrinus, a white-rot wood-decaying mushroom with dimorphic fruiting bodies.</title>
        <authorList>
            <person name="Wu B."/>
            <person name="Xu Z."/>
            <person name="Knudson A."/>
            <person name="Carlson A."/>
            <person name="Chen N."/>
            <person name="Kovaka S."/>
            <person name="LaButti K."/>
            <person name="Lipzen A."/>
            <person name="Pennachio C."/>
            <person name="Riley R."/>
            <person name="Schakwitz W."/>
            <person name="Umezawa K."/>
            <person name="Ohm R.A."/>
            <person name="Grigoriev I.V."/>
            <person name="Nagy L.G."/>
            <person name="Gibbons J."/>
            <person name="Hibbett D."/>
        </authorList>
    </citation>
    <scope>NUCLEOTIDE SEQUENCE [LARGE SCALE GENOMIC DNA]</scope>
    <source>
        <strain evidence="2">ALCF2SS1-6</strain>
    </source>
</reference>
<dbReference type="Proteomes" id="UP000313359">
    <property type="component" value="Unassembled WGS sequence"/>
</dbReference>
<evidence type="ECO:0000313" key="3">
    <source>
        <dbReference type="Proteomes" id="UP000313359"/>
    </source>
</evidence>
<evidence type="ECO:0000256" key="1">
    <source>
        <dbReference type="SAM" id="MobiDB-lite"/>
    </source>
</evidence>
<accession>A0A5C2S8J1</accession>
<dbReference type="OrthoDB" id="2734559at2759"/>
<name>A0A5C2S8J1_9APHY</name>
<protein>
    <submittedName>
        <fullName evidence="2">Uncharacterized protein</fullName>
    </submittedName>
</protein>
<dbReference type="EMBL" id="ML122270">
    <property type="protein sequence ID" value="RPD59469.1"/>
    <property type="molecule type" value="Genomic_DNA"/>
</dbReference>
<organism evidence="2 3">
    <name type="scientific">Lentinus tigrinus ALCF2SS1-6</name>
    <dbReference type="NCBI Taxonomy" id="1328759"/>
    <lineage>
        <taxon>Eukaryota</taxon>
        <taxon>Fungi</taxon>
        <taxon>Dikarya</taxon>
        <taxon>Basidiomycota</taxon>
        <taxon>Agaricomycotina</taxon>
        <taxon>Agaricomycetes</taxon>
        <taxon>Polyporales</taxon>
        <taxon>Polyporaceae</taxon>
        <taxon>Lentinus</taxon>
    </lineage>
</organism>
<feature type="region of interest" description="Disordered" evidence="1">
    <location>
        <begin position="265"/>
        <end position="284"/>
    </location>
</feature>
<sequence>MSTSATDIKGPKAPCRFFRARHIPYTYWYEYALRYHGSKTVLSYLYLLVDSVQDAASCLRSQGWTDATLPWSAFQSYDPAVDEQIILGCGESEVFKVVLLSSHTWPGITPPADDNDEVHYPSLPQLYNALAQRFLDTDDEEFRRYLNLQIEYLYEDSAALASPAFVTMLPPDIQQLHIDWQLRVLCMPISETIQHEREIRSRARRGEWSLMREGTAELGGGKIDYEYEAQMVARIEAKDAPRMAAIYGPDWKSLPSWDNMVREEWEVEEKPKEEGAGERKVQDG</sequence>
<gene>
    <name evidence="2" type="ORF">L227DRAFT_576287</name>
</gene>